<reference evidence="1 2" key="1">
    <citation type="submission" date="2019-06" db="EMBL/GenBank/DDBJ databases">
        <title>Sequencing the genomes of 1000 actinobacteria strains.</title>
        <authorList>
            <person name="Klenk H.-P."/>
        </authorList>
    </citation>
    <scope>NUCLEOTIDE SEQUENCE [LARGE SCALE GENOMIC DNA]</scope>
    <source>
        <strain evidence="1 2">DSM 18607</strain>
    </source>
</reference>
<comment type="caution">
    <text evidence="1">The sequence shown here is derived from an EMBL/GenBank/DDBJ whole genome shotgun (WGS) entry which is preliminary data.</text>
</comment>
<evidence type="ECO:0000313" key="1">
    <source>
        <dbReference type="EMBL" id="TQJ08025.1"/>
    </source>
</evidence>
<dbReference type="EMBL" id="VFMN01000001">
    <property type="protein sequence ID" value="TQJ08025.1"/>
    <property type="molecule type" value="Genomic_DNA"/>
</dbReference>
<dbReference type="Proteomes" id="UP000317893">
    <property type="component" value="Unassembled WGS sequence"/>
</dbReference>
<accession>A0A542DY64</accession>
<keyword evidence="2" id="KW-1185">Reference proteome</keyword>
<evidence type="ECO:0000313" key="2">
    <source>
        <dbReference type="Proteomes" id="UP000317893"/>
    </source>
</evidence>
<dbReference type="AlphaFoldDB" id="A0A542DY64"/>
<protein>
    <submittedName>
        <fullName evidence="1">Uncharacterized protein</fullName>
    </submittedName>
</protein>
<sequence length="53" mass="5855">MNRPPTSPHLDLHQLHVVPASTQPKVHVGHVVEHITVRPPVRSAGCRPPIDRS</sequence>
<organism evidence="1 2">
    <name type="scientific">Lapillicoccus jejuensis</name>
    <dbReference type="NCBI Taxonomy" id="402171"/>
    <lineage>
        <taxon>Bacteria</taxon>
        <taxon>Bacillati</taxon>
        <taxon>Actinomycetota</taxon>
        <taxon>Actinomycetes</taxon>
        <taxon>Micrococcales</taxon>
        <taxon>Intrasporangiaceae</taxon>
        <taxon>Lapillicoccus</taxon>
    </lineage>
</organism>
<name>A0A542DY64_9MICO</name>
<gene>
    <name evidence="1" type="ORF">FB458_1104</name>
</gene>
<proteinExistence type="predicted"/>